<dbReference type="STRING" id="1484693.RS694_11220"/>
<organism evidence="2 3">
    <name type="scientific">Rhodoferax saidenbachensis</name>
    <dbReference type="NCBI Taxonomy" id="1484693"/>
    <lineage>
        <taxon>Bacteria</taxon>
        <taxon>Pseudomonadati</taxon>
        <taxon>Pseudomonadota</taxon>
        <taxon>Betaproteobacteria</taxon>
        <taxon>Burkholderiales</taxon>
        <taxon>Comamonadaceae</taxon>
        <taxon>Rhodoferax</taxon>
    </lineage>
</organism>
<evidence type="ECO:0000256" key="1">
    <source>
        <dbReference type="SAM" id="Phobius"/>
    </source>
</evidence>
<evidence type="ECO:0000313" key="3">
    <source>
        <dbReference type="Proteomes" id="UP000186110"/>
    </source>
</evidence>
<dbReference type="Proteomes" id="UP000186110">
    <property type="component" value="Chromosome"/>
</dbReference>
<dbReference type="AlphaFoldDB" id="A0A1P8KFJ4"/>
<reference evidence="2 3" key="1">
    <citation type="submission" date="2017-01" db="EMBL/GenBank/DDBJ databases">
        <authorList>
            <person name="Mah S.A."/>
            <person name="Swanson W.J."/>
            <person name="Moy G.W."/>
            <person name="Vacquier V.D."/>
        </authorList>
    </citation>
    <scope>NUCLEOTIDE SEQUENCE [LARGE SCALE GENOMIC DNA]</scope>
    <source>
        <strain evidence="2 3">DSM 22694</strain>
    </source>
</reference>
<proteinExistence type="predicted"/>
<sequence length="155" mass="16567">MRTTGIAALLLFIGLAVYLLPLQPNLVALQFAGNADAFQAILAQWQPAGVALFRSHLPVDAALLLAYGAFGYLLTTRTAVFARYTPAWRLRVSALMPVAALADVGENILHWYLTSGHLENAALLVPIATACSALKFAGIVLFGVVVVHARSVARR</sequence>
<keyword evidence="1" id="KW-1133">Transmembrane helix</keyword>
<gene>
    <name evidence="2" type="ORF">RS694_11220</name>
</gene>
<dbReference type="EMBL" id="CP019239">
    <property type="protein sequence ID" value="APW44824.1"/>
    <property type="molecule type" value="Genomic_DNA"/>
</dbReference>
<dbReference type="eggNOG" id="ENOG502ZM9A">
    <property type="taxonomic scope" value="Bacteria"/>
</dbReference>
<protein>
    <submittedName>
        <fullName evidence="2">Uncharacterized protein</fullName>
    </submittedName>
</protein>
<feature type="transmembrane region" description="Helical" evidence="1">
    <location>
        <begin position="94"/>
        <end position="113"/>
    </location>
</feature>
<name>A0A1P8KFJ4_9BURK</name>
<keyword evidence="1" id="KW-0472">Membrane</keyword>
<keyword evidence="3" id="KW-1185">Reference proteome</keyword>
<keyword evidence="1" id="KW-0812">Transmembrane</keyword>
<accession>A0A1P8KFJ4</accession>
<evidence type="ECO:0000313" key="2">
    <source>
        <dbReference type="EMBL" id="APW44824.1"/>
    </source>
</evidence>
<feature type="transmembrane region" description="Helical" evidence="1">
    <location>
        <begin position="125"/>
        <end position="147"/>
    </location>
</feature>
<feature type="transmembrane region" description="Helical" evidence="1">
    <location>
        <begin position="61"/>
        <end position="82"/>
    </location>
</feature>
<dbReference type="KEGG" id="rsb:RS694_11220"/>